<name>B7ZZS8_MAIZE</name>
<dbReference type="AlphaFoldDB" id="B7ZZS8"/>
<protein>
    <submittedName>
        <fullName evidence="2">Uncharacterized protein</fullName>
    </submittedName>
</protein>
<feature type="compositionally biased region" description="Basic and acidic residues" evidence="1">
    <location>
        <begin position="1"/>
        <end position="12"/>
    </location>
</feature>
<reference evidence="2" key="1">
    <citation type="journal article" date="2009" name="PLoS Genet.">
        <title>Sequencing, mapping, and analysis of 27,455 maize full-length cDNAs.</title>
        <authorList>
            <person name="Soderlund C."/>
            <person name="Descour A."/>
            <person name="Kudrna D."/>
            <person name="Bomhoff M."/>
            <person name="Boyd L."/>
            <person name="Currie J."/>
            <person name="Angelova A."/>
            <person name="Collura K."/>
            <person name="Wissotski M."/>
            <person name="Ashley E."/>
            <person name="Morrow D."/>
            <person name="Fernandes J."/>
            <person name="Walbot V."/>
            <person name="Yu Y."/>
        </authorList>
    </citation>
    <scope>NUCLEOTIDE SEQUENCE</scope>
    <source>
        <strain evidence="2">B73</strain>
    </source>
</reference>
<feature type="compositionally biased region" description="Polar residues" evidence="1">
    <location>
        <begin position="14"/>
        <end position="30"/>
    </location>
</feature>
<dbReference type="EMBL" id="BT054820">
    <property type="protein sequence ID" value="ACL53427.1"/>
    <property type="molecule type" value="mRNA"/>
</dbReference>
<feature type="region of interest" description="Disordered" evidence="1">
    <location>
        <begin position="1"/>
        <end position="99"/>
    </location>
</feature>
<reference evidence="2" key="2">
    <citation type="submission" date="2012-06" db="EMBL/GenBank/DDBJ databases">
        <authorList>
            <person name="Yu Y."/>
            <person name="Currie J."/>
            <person name="Lomeli R."/>
            <person name="Angelova A."/>
            <person name="Collura K."/>
            <person name="Wissotski M."/>
            <person name="Campos D."/>
            <person name="Kudrna D."/>
            <person name="Golser W."/>
            <person name="Ashely E."/>
            <person name="Descour A."/>
            <person name="Fernandes J."/>
            <person name="Soderlund C."/>
            <person name="Walbot V."/>
        </authorList>
    </citation>
    <scope>NUCLEOTIDE SEQUENCE</scope>
    <source>
        <strain evidence="2">B73</strain>
    </source>
</reference>
<accession>B7ZZS8</accession>
<evidence type="ECO:0000256" key="1">
    <source>
        <dbReference type="SAM" id="MobiDB-lite"/>
    </source>
</evidence>
<evidence type="ECO:0000313" key="2">
    <source>
        <dbReference type="EMBL" id="ACL53427.1"/>
    </source>
</evidence>
<sequence length="99" mass="10641">MAEQQRKEEEAASRPSSSYRNPQNQIQATSFMARASGSGRGTNRSDKERRRARGGVTLRGTNTMGRSPAPRATPISLTPPAASEAGRGGAATTRRRILE</sequence>
<organism evidence="2">
    <name type="scientific">Zea mays</name>
    <name type="common">Maize</name>
    <dbReference type="NCBI Taxonomy" id="4577"/>
    <lineage>
        <taxon>Eukaryota</taxon>
        <taxon>Viridiplantae</taxon>
        <taxon>Streptophyta</taxon>
        <taxon>Embryophyta</taxon>
        <taxon>Tracheophyta</taxon>
        <taxon>Spermatophyta</taxon>
        <taxon>Magnoliopsida</taxon>
        <taxon>Liliopsida</taxon>
        <taxon>Poales</taxon>
        <taxon>Poaceae</taxon>
        <taxon>PACMAD clade</taxon>
        <taxon>Panicoideae</taxon>
        <taxon>Andropogonodae</taxon>
        <taxon>Andropogoneae</taxon>
        <taxon>Tripsacinae</taxon>
        <taxon>Zea</taxon>
    </lineage>
</organism>
<dbReference type="HOGENOM" id="CLU_181771_0_0_1"/>
<proteinExistence type="evidence at transcript level"/>